<keyword evidence="4" id="KW-0963">Cytoplasm</keyword>
<comment type="catalytic activity">
    <reaction evidence="4">
        <text>a 2'-deoxyribonucleoside 5'-triphosphate + H2O = a 2'-deoxyribonucleoside 5'-phosphate + diphosphate + H(+)</text>
        <dbReference type="Rhea" id="RHEA:44644"/>
        <dbReference type="ChEBI" id="CHEBI:15377"/>
        <dbReference type="ChEBI" id="CHEBI:15378"/>
        <dbReference type="ChEBI" id="CHEBI:33019"/>
        <dbReference type="ChEBI" id="CHEBI:61560"/>
        <dbReference type="ChEBI" id="CHEBI:65317"/>
        <dbReference type="EC" id="3.6.1.9"/>
    </reaction>
</comment>
<comment type="catalytic activity">
    <reaction evidence="4">
        <text>a ribonucleoside 5'-triphosphate + H2O = a ribonucleoside 5'-phosphate + diphosphate + H(+)</text>
        <dbReference type="Rhea" id="RHEA:23996"/>
        <dbReference type="ChEBI" id="CHEBI:15377"/>
        <dbReference type="ChEBI" id="CHEBI:15378"/>
        <dbReference type="ChEBI" id="CHEBI:33019"/>
        <dbReference type="ChEBI" id="CHEBI:58043"/>
        <dbReference type="ChEBI" id="CHEBI:61557"/>
        <dbReference type="EC" id="3.6.1.9"/>
    </reaction>
</comment>
<dbReference type="EMBL" id="JBHLUN010000014">
    <property type="protein sequence ID" value="MFC0410325.1"/>
    <property type="molecule type" value="Genomic_DNA"/>
</dbReference>
<dbReference type="PANTHER" id="PTHR43213">
    <property type="entry name" value="BIFUNCTIONAL DTTP/UTP PYROPHOSPHATASE/METHYLTRANSFERASE PROTEIN-RELATED"/>
    <property type="match status" value="1"/>
</dbReference>
<evidence type="ECO:0000256" key="2">
    <source>
        <dbReference type="ARBA" id="ARBA00022801"/>
    </source>
</evidence>
<evidence type="ECO:0000256" key="1">
    <source>
        <dbReference type="ARBA" id="ARBA00001968"/>
    </source>
</evidence>
<dbReference type="HAMAP" id="MF_00528">
    <property type="entry name" value="Maf"/>
    <property type="match status" value="1"/>
</dbReference>
<comment type="subcellular location">
    <subcellularLocation>
        <location evidence="4">Cytoplasm</location>
    </subcellularLocation>
</comment>
<dbReference type="Pfam" id="PF02545">
    <property type="entry name" value="Maf"/>
    <property type="match status" value="1"/>
</dbReference>
<dbReference type="GO" id="GO:0016787">
    <property type="term" value="F:hydrolase activity"/>
    <property type="evidence" value="ECO:0007669"/>
    <property type="project" value="UniProtKB-KW"/>
</dbReference>
<organism evidence="5 6">
    <name type="scientific">Roseomonas elaeocarpi</name>
    <dbReference type="NCBI Taxonomy" id="907779"/>
    <lineage>
        <taxon>Bacteria</taxon>
        <taxon>Pseudomonadati</taxon>
        <taxon>Pseudomonadota</taxon>
        <taxon>Alphaproteobacteria</taxon>
        <taxon>Acetobacterales</taxon>
        <taxon>Roseomonadaceae</taxon>
        <taxon>Roseomonas</taxon>
    </lineage>
</organism>
<accession>A0ABV6JX74</accession>
<name>A0ABV6JX74_9PROT</name>
<dbReference type="PANTHER" id="PTHR43213:SF5">
    <property type="entry name" value="BIFUNCTIONAL DTTP_UTP PYROPHOSPHATASE_METHYLTRANSFERASE PROTEIN-RELATED"/>
    <property type="match status" value="1"/>
</dbReference>
<feature type="active site" description="Proton acceptor" evidence="4">
    <location>
        <position position="89"/>
    </location>
</feature>
<dbReference type="InterPro" id="IPR029001">
    <property type="entry name" value="ITPase-like_fam"/>
</dbReference>
<dbReference type="PIRSF" id="PIRSF006305">
    <property type="entry name" value="Maf"/>
    <property type="match status" value="1"/>
</dbReference>
<comment type="cofactor">
    <cofactor evidence="1 4">
        <name>a divalent metal cation</name>
        <dbReference type="ChEBI" id="CHEBI:60240"/>
    </cofactor>
</comment>
<evidence type="ECO:0000313" key="6">
    <source>
        <dbReference type="Proteomes" id="UP001589865"/>
    </source>
</evidence>
<comment type="function">
    <text evidence="4">Nucleoside triphosphate pyrophosphatase. May have a dual role in cell division arrest and in preventing the incorporation of modified nucleotides into cellular nucleic acids.</text>
</comment>
<dbReference type="EC" id="3.6.1.9" evidence="4"/>
<keyword evidence="6" id="KW-1185">Reference proteome</keyword>
<dbReference type="RefSeq" id="WP_377046075.1">
    <property type="nucleotide sequence ID" value="NZ_JBHLUN010000014.1"/>
</dbReference>
<comment type="similarity">
    <text evidence="4">Belongs to the Maf family.</text>
</comment>
<sequence>MQRDTPALVLASASSARRSLLSAAGLRFEAVAAAVDEDSIKESGRAEGMPPGEVATMLAEAKARRVATRLDRLAEAEGGRAGALVIGADQLLTCRTDAGELRWFDKPRDLAEAREHLLALRGREHVLHTAVLCWRDGARVWQHLAAPRLVMRRFSDNFLDRYLAEEGEAILGCVGCYRLEGPGVQLFERVEGDHAAVLGLPLLPLLGFLRQHGVLEG</sequence>
<evidence type="ECO:0000256" key="3">
    <source>
        <dbReference type="ARBA" id="ARBA00023080"/>
    </source>
</evidence>
<gene>
    <name evidence="5" type="ORF">ACFFGY_18885</name>
</gene>
<dbReference type="InterPro" id="IPR003697">
    <property type="entry name" value="Maf-like"/>
</dbReference>
<evidence type="ECO:0000256" key="4">
    <source>
        <dbReference type="HAMAP-Rule" id="MF_00528"/>
    </source>
</evidence>
<dbReference type="Proteomes" id="UP001589865">
    <property type="component" value="Unassembled WGS sequence"/>
</dbReference>
<comment type="caution">
    <text evidence="5">The sequence shown here is derived from an EMBL/GenBank/DDBJ whole genome shotgun (WGS) entry which is preliminary data.</text>
</comment>
<protein>
    <recommendedName>
        <fullName evidence="4">Nucleoside triphosphate pyrophosphatase</fullName>
        <ecNumber evidence="4">3.6.1.9</ecNumber>
    </recommendedName>
    <alternativeName>
        <fullName evidence="4">Nucleotide pyrophosphatase</fullName>
        <shortName evidence="4">Nucleotide PPase</shortName>
    </alternativeName>
</protein>
<keyword evidence="3 4" id="KW-0546">Nucleotide metabolism</keyword>
<comment type="caution">
    <text evidence="4">Lacks conserved residue(s) required for the propagation of feature annotation.</text>
</comment>
<proteinExistence type="inferred from homology"/>
<dbReference type="CDD" id="cd00555">
    <property type="entry name" value="Maf"/>
    <property type="match status" value="1"/>
</dbReference>
<dbReference type="Gene3D" id="3.90.950.10">
    <property type="match status" value="1"/>
</dbReference>
<dbReference type="SUPFAM" id="SSF52972">
    <property type="entry name" value="ITPase-like"/>
    <property type="match status" value="1"/>
</dbReference>
<evidence type="ECO:0000313" key="5">
    <source>
        <dbReference type="EMBL" id="MFC0410325.1"/>
    </source>
</evidence>
<reference evidence="5 6" key="1">
    <citation type="submission" date="2024-09" db="EMBL/GenBank/DDBJ databases">
        <authorList>
            <person name="Sun Q."/>
            <person name="Mori K."/>
        </authorList>
    </citation>
    <scope>NUCLEOTIDE SEQUENCE [LARGE SCALE GENOMIC DNA]</scope>
    <source>
        <strain evidence="5 6">TBRC 5777</strain>
    </source>
</reference>
<keyword evidence="2 4" id="KW-0378">Hydrolase</keyword>